<reference evidence="2 3" key="1">
    <citation type="journal article" date="2013" name="Genome Biol.">
        <title>Draft genome of the mountain pine beetle, Dendroctonus ponderosae Hopkins, a major forest pest.</title>
        <authorList>
            <person name="Keeling C.I."/>
            <person name="Yuen M.M."/>
            <person name="Liao N.Y."/>
            <person name="Docking T.R."/>
            <person name="Chan S.K."/>
            <person name="Taylor G.A."/>
            <person name="Palmquist D.L."/>
            <person name="Jackman S.D."/>
            <person name="Nguyen A."/>
            <person name="Li M."/>
            <person name="Henderson H."/>
            <person name="Janes J.K."/>
            <person name="Zhao Y."/>
            <person name="Pandoh P."/>
            <person name="Moore R."/>
            <person name="Sperling F.A."/>
            <person name="Huber D.P."/>
            <person name="Birol I."/>
            <person name="Jones S.J."/>
            <person name="Bohlmann J."/>
        </authorList>
    </citation>
    <scope>NUCLEOTIDE SEQUENCE</scope>
</reference>
<feature type="region of interest" description="Disordered" evidence="1">
    <location>
        <begin position="379"/>
        <end position="440"/>
    </location>
</feature>
<feature type="compositionally biased region" description="Basic and acidic residues" evidence="1">
    <location>
        <begin position="400"/>
        <end position="410"/>
    </location>
</feature>
<feature type="compositionally biased region" description="Basic residues" evidence="1">
    <location>
        <begin position="119"/>
        <end position="130"/>
    </location>
</feature>
<evidence type="ECO:0000256" key="1">
    <source>
        <dbReference type="SAM" id="MobiDB-lite"/>
    </source>
</evidence>
<dbReference type="PANTHER" id="PTHR21219">
    <property type="entry name" value="FI19613P1"/>
    <property type="match status" value="1"/>
</dbReference>
<dbReference type="Proteomes" id="UP000030742">
    <property type="component" value="Unassembled WGS sequence"/>
</dbReference>
<proteinExistence type="predicted"/>
<feature type="region of interest" description="Disordered" evidence="1">
    <location>
        <begin position="57"/>
        <end position="140"/>
    </location>
</feature>
<dbReference type="PANTHER" id="PTHR21219:SF4">
    <property type="entry name" value="PID DOMAIN-CONTAINING PROTEIN"/>
    <property type="match status" value="1"/>
</dbReference>
<evidence type="ECO:0000313" key="3">
    <source>
        <dbReference type="Proteomes" id="UP000030742"/>
    </source>
</evidence>
<organism evidence="2 3">
    <name type="scientific">Dendroctonus ponderosae</name>
    <name type="common">Mountain pine beetle</name>
    <dbReference type="NCBI Taxonomy" id="77166"/>
    <lineage>
        <taxon>Eukaryota</taxon>
        <taxon>Metazoa</taxon>
        <taxon>Ecdysozoa</taxon>
        <taxon>Arthropoda</taxon>
        <taxon>Hexapoda</taxon>
        <taxon>Insecta</taxon>
        <taxon>Pterygota</taxon>
        <taxon>Neoptera</taxon>
        <taxon>Endopterygota</taxon>
        <taxon>Coleoptera</taxon>
        <taxon>Polyphaga</taxon>
        <taxon>Cucujiformia</taxon>
        <taxon>Curculionidae</taxon>
        <taxon>Scolytinae</taxon>
        <taxon>Dendroctonus</taxon>
    </lineage>
</organism>
<dbReference type="OrthoDB" id="5959615at2759"/>
<name>U4UXI2_DENPD</name>
<accession>U4UXI2</accession>
<protein>
    <submittedName>
        <fullName evidence="2">Uncharacterized protein</fullName>
    </submittedName>
</protein>
<feature type="compositionally biased region" description="Polar residues" evidence="1">
    <location>
        <begin position="66"/>
        <end position="79"/>
    </location>
</feature>
<evidence type="ECO:0000313" key="2">
    <source>
        <dbReference type="EMBL" id="ERL95056.1"/>
    </source>
</evidence>
<dbReference type="EMBL" id="KB632404">
    <property type="protein sequence ID" value="ERL95056.1"/>
    <property type="molecule type" value="Genomic_DNA"/>
</dbReference>
<dbReference type="AlphaFoldDB" id="U4UXI2"/>
<sequence length="786" mass="87661">MSNLVQFQTIDAWTTGGKAEWKAVSIRCSLTFVCQTSEDAIVIAATLYKALVNHMKSKERKPKNKNGVTTCMSTASSTMVEKGPSMPIRPPRRKRSSAASSICSDTNVSDTQPLLPAKPPKKSTKSKKAPKAPAQQDVDAIMPYEEPVTIKPTVDNAEDEAKPKSFSDKVSTYMSKEQKQITAEIKQMVSDSNKGLKRVQSIRKRNEDAVRQKENSGDIFTKVTIPRSGSFLNTGGLTRYKNKASRNNESATGGSPLGFKEIFHELSMQEGLHSMDDILSVIIDPDGMSFNDLKPIYKEFLLKLAVTLTKDELYLKSKSIMRRQRKKTIKKTATGKKHPNKLVSGKFKRLKHIFQKSLKPPSGPKLLEGRSRPVELQQAEARIDAKVPESSISTSSYDTRPFRPKEELSNKKPNYRKKMHGDFSKARRRDRASTSEESDFFSLKRQQRLNKYQNMQALATMQNRNSSSGYVSCSECSYDSDTCTCISADKCYCSLGQRPFGNGRREKGMGGADPSLTYCDCDTDSCAESNKCYCQCSSRARHAHHPKCRKAAHSEQHRKLCKNNSNTKSTRSLEYMSNPSEGYYERLRSKQKYGSERVHSSCAPRDLLQQKRRNSHSGLAVTDSIVAMQNFQLGLSGQKMSAMDYELLKLARDGGLQELAQLQSGTALCANVCDYWHATRSTGTDPGKNFAGMQKVQSAITTGACTDALSVKKSAEMAALFADMKLSQTTDITHLVPAGFEVDRRNLYNMEKSLQAKYSPGQWEFLPDVSSTTAVDKFVKYFGPAY</sequence>
<gene>
    <name evidence="2" type="ORF">D910_12326</name>
</gene>